<comment type="caution">
    <text evidence="3">The sequence shown here is derived from an EMBL/GenBank/DDBJ whole genome shotgun (WGS) entry which is preliminary data.</text>
</comment>
<reference evidence="3 4" key="1">
    <citation type="submission" date="2013-04" db="EMBL/GenBank/DDBJ databases">
        <title>Hyphomonas hirschiana VP5 Genome Sequencing.</title>
        <authorList>
            <person name="Lai Q."/>
            <person name="Shao Z."/>
        </authorList>
    </citation>
    <scope>NUCLEOTIDE SEQUENCE [LARGE SCALE GENOMIC DNA]</scope>
    <source>
        <strain evidence="3 4">VP5</strain>
    </source>
</reference>
<evidence type="ECO:0000259" key="2">
    <source>
        <dbReference type="Pfam" id="PF02470"/>
    </source>
</evidence>
<organism evidence="3 4">
    <name type="scientific">Hyphomonas hirschiana VP5</name>
    <dbReference type="NCBI Taxonomy" id="1280951"/>
    <lineage>
        <taxon>Bacteria</taxon>
        <taxon>Pseudomonadati</taxon>
        <taxon>Pseudomonadota</taxon>
        <taxon>Alphaproteobacteria</taxon>
        <taxon>Hyphomonadales</taxon>
        <taxon>Hyphomonadaceae</taxon>
        <taxon>Hyphomonas</taxon>
    </lineage>
</organism>
<accession>A0A059FE06</accession>
<proteinExistence type="predicted"/>
<feature type="domain" description="Mce/MlaD" evidence="2">
    <location>
        <begin position="40"/>
        <end position="115"/>
    </location>
</feature>
<dbReference type="OrthoDB" id="9808689at2"/>
<dbReference type="EMBL" id="ARYI01000015">
    <property type="protein sequence ID" value="KCZ88827.1"/>
    <property type="molecule type" value="Genomic_DNA"/>
</dbReference>
<name>A0A059FE06_9PROT</name>
<dbReference type="AlphaFoldDB" id="A0A059FE06"/>
<evidence type="ECO:0000313" key="3">
    <source>
        <dbReference type="EMBL" id="KCZ88827.1"/>
    </source>
</evidence>
<dbReference type="Proteomes" id="UP000025061">
    <property type="component" value="Unassembled WGS sequence"/>
</dbReference>
<keyword evidence="1" id="KW-0812">Transmembrane</keyword>
<gene>
    <name evidence="3" type="ORF">HHI_14954</name>
</gene>
<dbReference type="PANTHER" id="PTHR36698:SF2">
    <property type="entry name" value="MCE_MLAD DOMAIN-CONTAINING PROTEIN"/>
    <property type="match status" value="1"/>
</dbReference>
<evidence type="ECO:0000313" key="4">
    <source>
        <dbReference type="Proteomes" id="UP000025061"/>
    </source>
</evidence>
<dbReference type="PATRIC" id="fig|1280951.3.peg.3016"/>
<dbReference type="PANTHER" id="PTHR36698">
    <property type="entry name" value="BLL5892 PROTEIN"/>
    <property type="match status" value="1"/>
</dbReference>
<evidence type="ECO:0000256" key="1">
    <source>
        <dbReference type="SAM" id="Phobius"/>
    </source>
</evidence>
<protein>
    <submittedName>
        <fullName evidence="3">Virulence factor Mce-like protein</fullName>
    </submittedName>
</protein>
<dbReference type="InterPro" id="IPR003399">
    <property type="entry name" value="Mce/MlaD"/>
</dbReference>
<feature type="transmembrane region" description="Helical" evidence="1">
    <location>
        <begin position="7"/>
        <end position="28"/>
    </location>
</feature>
<keyword evidence="1" id="KW-0472">Membrane</keyword>
<keyword evidence="1" id="KW-1133">Transmembrane helix</keyword>
<keyword evidence="4" id="KW-1185">Reference proteome</keyword>
<dbReference type="Pfam" id="PF02470">
    <property type="entry name" value="MlaD"/>
    <property type="match status" value="1"/>
</dbReference>
<dbReference type="RefSeq" id="WP_011647894.1">
    <property type="nucleotide sequence ID" value="NZ_ARYI01000015.1"/>
</dbReference>
<sequence length="317" mass="33607">METRANYALIGGLVILAAALVAGFVLWLGQSEFNRDYKDYDIVFEGPVSLEEGGAVRYIGIKVGEVATVRIDRADPSKVRARIRVSRETPIREDSSASIQLAGITGTTFIQISAGTGRPLEARPGEPVPVIPSERTLVDQIVAGGAQALGRANLTFDNVNKILTDENIASVSATLKNLEIATAKLAADDGLLDQASTTLDEVSRAAAAFEQASVEFQEFGNSADASLADAAADLKIVVADIRSVAQSASGTLDRSAEAVAAATAIIEGPATETFQNAGLASKELRIMLNRFDRFLRELESNPQSLLVGEAVPYEDNR</sequence>